<dbReference type="EMBL" id="CP018799">
    <property type="protein sequence ID" value="ATX80210.1"/>
    <property type="molecule type" value="Genomic_DNA"/>
</dbReference>
<sequence>MTPSLFLVAHRGDHEHEIENTLAAFDAAAKAGALYIECDIQFTKDFMPVIVHDSRLETGRVSELARNELPPHIPTFDAVLKWLEHSPAITLFIEIKLPVLQRRSARSVARTLHTMIPEPLLKRIVPISMSAKLVEVCSREFNGSAGWVMESGRSPEGPFTYLFFPWQNSDQARQWHHRGVKTVAYTVNSPEQASALHAGGIDLIETNHFSRLQRALQKSGSTPK</sequence>
<accession>A0A2K8KYW4</accession>
<dbReference type="AlphaFoldDB" id="A0A2K8KYW4"/>
<protein>
    <submittedName>
        <fullName evidence="2">Glycerophosphoryl diester phosphodiesterase</fullName>
    </submittedName>
</protein>
<dbReference type="Pfam" id="PF03009">
    <property type="entry name" value="GDPD"/>
    <property type="match status" value="1"/>
</dbReference>
<evidence type="ECO:0000259" key="1">
    <source>
        <dbReference type="PROSITE" id="PS51704"/>
    </source>
</evidence>
<feature type="domain" description="GP-PDE" evidence="1">
    <location>
        <begin position="5"/>
        <end position="216"/>
    </location>
</feature>
<evidence type="ECO:0000313" key="3">
    <source>
        <dbReference type="Proteomes" id="UP000231701"/>
    </source>
</evidence>
<evidence type="ECO:0000313" key="2">
    <source>
        <dbReference type="EMBL" id="ATX80210.1"/>
    </source>
</evidence>
<dbReference type="InterPro" id="IPR017946">
    <property type="entry name" value="PLC-like_Pdiesterase_TIM-brl"/>
</dbReference>
<dbReference type="KEGG" id="maes:Ga0123461_1797"/>
<dbReference type="Proteomes" id="UP000231701">
    <property type="component" value="Chromosome"/>
</dbReference>
<dbReference type="PANTHER" id="PTHR46211:SF14">
    <property type="entry name" value="GLYCEROPHOSPHODIESTER PHOSPHODIESTERASE"/>
    <property type="match status" value="1"/>
</dbReference>
<dbReference type="PANTHER" id="PTHR46211">
    <property type="entry name" value="GLYCEROPHOSPHORYL DIESTER PHOSPHODIESTERASE"/>
    <property type="match status" value="1"/>
</dbReference>
<organism evidence="2 3">
    <name type="scientific">Mariprofundus aestuarium</name>
    <dbReference type="NCBI Taxonomy" id="1921086"/>
    <lineage>
        <taxon>Bacteria</taxon>
        <taxon>Pseudomonadati</taxon>
        <taxon>Pseudomonadota</taxon>
        <taxon>Candidatius Mariprofundia</taxon>
        <taxon>Mariprofundales</taxon>
        <taxon>Mariprofundaceae</taxon>
        <taxon>Mariprofundus</taxon>
    </lineage>
</organism>
<reference evidence="2 3" key="1">
    <citation type="submission" date="2016-12" db="EMBL/GenBank/DDBJ databases">
        <title>Isolation and genomic insights into novel planktonic Zetaproteobacteria from stratified waters of the Chesapeake Bay.</title>
        <authorList>
            <person name="McAllister S.M."/>
            <person name="Kato S."/>
            <person name="Chan C.S."/>
            <person name="Chiu B.K."/>
            <person name="Field E.K."/>
        </authorList>
    </citation>
    <scope>NUCLEOTIDE SEQUENCE [LARGE SCALE GENOMIC DNA]</scope>
    <source>
        <strain evidence="2 3">CP-5</strain>
    </source>
</reference>
<dbReference type="Gene3D" id="3.20.20.190">
    <property type="entry name" value="Phosphatidylinositol (PI) phosphodiesterase"/>
    <property type="match status" value="1"/>
</dbReference>
<dbReference type="GO" id="GO:0006629">
    <property type="term" value="P:lipid metabolic process"/>
    <property type="evidence" value="ECO:0007669"/>
    <property type="project" value="InterPro"/>
</dbReference>
<dbReference type="InterPro" id="IPR030395">
    <property type="entry name" value="GP_PDE_dom"/>
</dbReference>
<proteinExistence type="predicted"/>
<keyword evidence="3" id="KW-1185">Reference proteome</keyword>
<dbReference type="PROSITE" id="PS51704">
    <property type="entry name" value="GP_PDE"/>
    <property type="match status" value="1"/>
</dbReference>
<name>A0A2K8KYW4_MARES</name>
<gene>
    <name evidence="2" type="ORF">Ga0123461_1797</name>
</gene>
<dbReference type="SUPFAM" id="SSF51695">
    <property type="entry name" value="PLC-like phosphodiesterases"/>
    <property type="match status" value="1"/>
</dbReference>
<dbReference type="GO" id="GO:0008081">
    <property type="term" value="F:phosphoric diester hydrolase activity"/>
    <property type="evidence" value="ECO:0007669"/>
    <property type="project" value="InterPro"/>
</dbReference>
<dbReference type="RefSeq" id="WP_100278010.1">
    <property type="nucleotide sequence ID" value="NZ_CP018799.1"/>
</dbReference>